<dbReference type="WBParaSite" id="SBAD_0001323101-mRNA-1">
    <property type="protein sequence ID" value="SBAD_0001323101-mRNA-1"/>
    <property type="gene ID" value="SBAD_0001323101"/>
</dbReference>
<dbReference type="InterPro" id="IPR050302">
    <property type="entry name" value="Rab_GAP_TBC_domain"/>
</dbReference>
<protein>
    <submittedName>
        <fullName evidence="3">Rab-GAP TBC domain-containing protein</fullName>
    </submittedName>
</protein>
<dbReference type="PANTHER" id="PTHR47219">
    <property type="entry name" value="RAB GTPASE-ACTIVATING PROTEIN 1-LIKE"/>
    <property type="match status" value="1"/>
</dbReference>
<reference evidence="3" key="1">
    <citation type="submission" date="2016-06" db="UniProtKB">
        <authorList>
            <consortium name="WormBaseParasite"/>
        </authorList>
    </citation>
    <scope>IDENTIFICATION</scope>
</reference>
<evidence type="ECO:0000313" key="2">
    <source>
        <dbReference type="Proteomes" id="UP000270296"/>
    </source>
</evidence>
<dbReference type="EMBL" id="UZAM01018959">
    <property type="protein sequence ID" value="VDP52073.1"/>
    <property type="molecule type" value="Genomic_DNA"/>
</dbReference>
<organism evidence="3">
    <name type="scientific">Soboliphyme baturini</name>
    <dbReference type="NCBI Taxonomy" id="241478"/>
    <lineage>
        <taxon>Eukaryota</taxon>
        <taxon>Metazoa</taxon>
        <taxon>Ecdysozoa</taxon>
        <taxon>Nematoda</taxon>
        <taxon>Enoplea</taxon>
        <taxon>Dorylaimia</taxon>
        <taxon>Dioctophymatida</taxon>
        <taxon>Dioctophymatoidea</taxon>
        <taxon>Soboliphymatidae</taxon>
        <taxon>Soboliphyme</taxon>
    </lineage>
</organism>
<dbReference type="AlphaFoldDB" id="A0A183JAC0"/>
<evidence type="ECO:0000313" key="1">
    <source>
        <dbReference type="EMBL" id="VDP52073.1"/>
    </source>
</evidence>
<dbReference type="Proteomes" id="UP000270296">
    <property type="component" value="Unassembled WGS sequence"/>
</dbReference>
<proteinExistence type="predicted"/>
<dbReference type="GO" id="GO:0031267">
    <property type="term" value="F:small GTPase binding"/>
    <property type="evidence" value="ECO:0007669"/>
    <property type="project" value="TreeGrafter"/>
</dbReference>
<dbReference type="OrthoDB" id="159449at2759"/>
<dbReference type="SUPFAM" id="SSF47923">
    <property type="entry name" value="Ypt/Rab-GAP domain of gyp1p"/>
    <property type="match status" value="1"/>
</dbReference>
<gene>
    <name evidence="1" type="ORF">SBAD_LOCUS12818</name>
</gene>
<dbReference type="PANTHER" id="PTHR47219:SF4">
    <property type="entry name" value="TBC1 DOMAIN FAMILY MEMBER 10A"/>
    <property type="match status" value="1"/>
</dbReference>
<sequence length="77" mass="9003">MKWLDMFKHWPDYMNRHFDKVKSRCRKGIPPSVRAKAWKYMCGAQYLMTSPSTMHLFEVSSVGGCQADLLLSEFLTL</sequence>
<evidence type="ECO:0000313" key="3">
    <source>
        <dbReference type="WBParaSite" id="SBAD_0001323101-mRNA-1"/>
    </source>
</evidence>
<dbReference type="FunFam" id="1.10.10.750:FF:000001">
    <property type="entry name" value="TBC1 domain family member 10A"/>
    <property type="match status" value="1"/>
</dbReference>
<dbReference type="InterPro" id="IPR035969">
    <property type="entry name" value="Rab-GAP_TBC_sf"/>
</dbReference>
<keyword evidence="2" id="KW-1185">Reference proteome</keyword>
<name>A0A183JAC0_9BILA</name>
<dbReference type="Gene3D" id="1.10.10.750">
    <property type="entry name" value="Ypt/Rab-GAP domain of gyp1p, domain 1"/>
    <property type="match status" value="1"/>
</dbReference>
<reference evidence="1 2" key="2">
    <citation type="submission" date="2018-11" db="EMBL/GenBank/DDBJ databases">
        <authorList>
            <consortium name="Pathogen Informatics"/>
        </authorList>
    </citation>
    <scope>NUCLEOTIDE SEQUENCE [LARGE SCALE GENOMIC DNA]</scope>
</reference>
<dbReference type="GO" id="GO:0005096">
    <property type="term" value="F:GTPase activator activity"/>
    <property type="evidence" value="ECO:0007669"/>
    <property type="project" value="TreeGrafter"/>
</dbReference>
<accession>A0A183JAC0</accession>